<dbReference type="InterPro" id="IPR008906">
    <property type="entry name" value="HATC_C_dom"/>
</dbReference>
<dbReference type="PANTHER" id="PTHR46481">
    <property type="entry name" value="ZINC FINGER BED DOMAIN-CONTAINING PROTEIN 4"/>
    <property type="match status" value="1"/>
</dbReference>
<dbReference type="PANTHER" id="PTHR46481:SF10">
    <property type="entry name" value="ZINC FINGER BED DOMAIN-CONTAINING PROTEIN 39"/>
    <property type="match status" value="1"/>
</dbReference>
<dbReference type="InterPro" id="IPR052035">
    <property type="entry name" value="ZnF_BED_domain_contain"/>
</dbReference>
<evidence type="ECO:0000256" key="1">
    <source>
        <dbReference type="ARBA" id="ARBA00004123"/>
    </source>
</evidence>
<keyword evidence="9" id="KW-1185">Reference proteome</keyword>
<dbReference type="Proteomes" id="UP000478052">
    <property type="component" value="Unassembled WGS sequence"/>
</dbReference>
<dbReference type="SUPFAM" id="SSF140996">
    <property type="entry name" value="Hermes dimerisation domain"/>
    <property type="match status" value="1"/>
</dbReference>
<evidence type="ECO:0000256" key="6">
    <source>
        <dbReference type="SAM" id="MobiDB-lite"/>
    </source>
</evidence>
<evidence type="ECO:0000256" key="2">
    <source>
        <dbReference type="ARBA" id="ARBA00022723"/>
    </source>
</evidence>
<dbReference type="SUPFAM" id="SSF53098">
    <property type="entry name" value="Ribonuclease H-like"/>
    <property type="match status" value="1"/>
</dbReference>
<dbReference type="AlphaFoldDB" id="A0A6G0VRT1"/>
<feature type="region of interest" description="Disordered" evidence="6">
    <location>
        <begin position="1"/>
        <end position="35"/>
    </location>
</feature>
<gene>
    <name evidence="8" type="ORF">FWK35_00037425</name>
</gene>
<feature type="domain" description="HAT C-terminal dimerisation" evidence="7">
    <location>
        <begin position="437"/>
        <end position="516"/>
    </location>
</feature>
<dbReference type="GO" id="GO:0008270">
    <property type="term" value="F:zinc ion binding"/>
    <property type="evidence" value="ECO:0007669"/>
    <property type="project" value="UniProtKB-KW"/>
</dbReference>
<keyword evidence="2" id="KW-0479">Metal-binding</keyword>
<feature type="non-terminal residue" evidence="8">
    <location>
        <position position="1"/>
    </location>
</feature>
<feature type="compositionally biased region" description="Acidic residues" evidence="6">
    <location>
        <begin position="1"/>
        <end position="12"/>
    </location>
</feature>
<evidence type="ECO:0000256" key="3">
    <source>
        <dbReference type="ARBA" id="ARBA00022771"/>
    </source>
</evidence>
<evidence type="ECO:0000256" key="5">
    <source>
        <dbReference type="ARBA" id="ARBA00023242"/>
    </source>
</evidence>
<feature type="compositionally biased region" description="Polar residues" evidence="6">
    <location>
        <begin position="23"/>
        <end position="35"/>
    </location>
</feature>
<dbReference type="Pfam" id="PF05699">
    <property type="entry name" value="Dimer_Tnp_hAT"/>
    <property type="match status" value="1"/>
</dbReference>
<accession>A0A6G0VRT1</accession>
<proteinExistence type="predicted"/>
<protein>
    <recommendedName>
        <fullName evidence="7">HAT C-terminal dimerisation domain-containing protein</fullName>
    </recommendedName>
</protein>
<keyword evidence="3" id="KW-0863">Zinc-finger</keyword>
<name>A0A6G0VRT1_APHCR</name>
<reference evidence="8 9" key="1">
    <citation type="submission" date="2019-08" db="EMBL/GenBank/DDBJ databases">
        <title>Whole genome of Aphis craccivora.</title>
        <authorList>
            <person name="Voronova N.V."/>
            <person name="Shulinski R.S."/>
            <person name="Bandarenka Y.V."/>
            <person name="Zhorov D.G."/>
            <person name="Warner D."/>
        </authorList>
    </citation>
    <scope>NUCLEOTIDE SEQUENCE [LARGE SCALE GENOMIC DNA]</scope>
    <source>
        <strain evidence="8">180601</strain>
        <tissue evidence="8">Whole Body</tissue>
    </source>
</reference>
<evidence type="ECO:0000313" key="8">
    <source>
        <dbReference type="EMBL" id="KAF0705456.1"/>
    </source>
</evidence>
<keyword evidence="5" id="KW-0539">Nucleus</keyword>
<organism evidence="8 9">
    <name type="scientific">Aphis craccivora</name>
    <name type="common">Cowpea aphid</name>
    <dbReference type="NCBI Taxonomy" id="307492"/>
    <lineage>
        <taxon>Eukaryota</taxon>
        <taxon>Metazoa</taxon>
        <taxon>Ecdysozoa</taxon>
        <taxon>Arthropoda</taxon>
        <taxon>Hexapoda</taxon>
        <taxon>Insecta</taxon>
        <taxon>Pterygota</taxon>
        <taxon>Neoptera</taxon>
        <taxon>Paraneoptera</taxon>
        <taxon>Hemiptera</taxon>
        <taxon>Sternorrhyncha</taxon>
        <taxon>Aphidomorpha</taxon>
        <taxon>Aphidoidea</taxon>
        <taxon>Aphididae</taxon>
        <taxon>Aphidini</taxon>
        <taxon>Aphis</taxon>
        <taxon>Aphis</taxon>
    </lineage>
</organism>
<comment type="caution">
    <text evidence="8">The sequence shown here is derived from an EMBL/GenBank/DDBJ whole genome shotgun (WGS) entry which is preliminary data.</text>
</comment>
<dbReference type="OrthoDB" id="6605243at2759"/>
<comment type="subcellular location">
    <subcellularLocation>
        <location evidence="1">Nucleus</location>
    </subcellularLocation>
</comment>
<evidence type="ECO:0000313" key="9">
    <source>
        <dbReference type="Proteomes" id="UP000478052"/>
    </source>
</evidence>
<dbReference type="GO" id="GO:0005634">
    <property type="term" value="C:nucleus"/>
    <property type="evidence" value="ECO:0007669"/>
    <property type="project" value="UniProtKB-SubCell"/>
</dbReference>
<dbReference type="EMBL" id="VUJU01013239">
    <property type="protein sequence ID" value="KAF0705456.1"/>
    <property type="molecule type" value="Genomic_DNA"/>
</dbReference>
<sequence length="521" mass="58661">PFEGDDDDDAEDIILNGEESHSENSQTVSEPEVSTSITVSCSTPDSIKQQKITDLLFSPSVTVKKQEMITESLVRYIAKDMLPLSSVDGIGFLEFMRTVSPNYEVPCRNTIKRRMLGLYLTEKNRVASGLNGIDFIALTTDCWTSRSNESYISITAHGITNEWKIVNYIITTELMDERHTSINLKEKLLDIISDWDIYNKVVCIVHDNAINIKNAVCSMAPDIKSRTCFAHSLQLCVNKGLEDKSIKDLLSTASSIVSHFKHSTVASKALLAAQKNLKMSTNKLVQSVKTRWNSVYAMLVRLNDSRQAICSVLNDRTVTTRTTALTLELSESKWELLEYLIKVLEPFNLVTNILSSAKTPTISTVQPILKNPRYKNHLIDNNNDGTLTLIRNFIQTQLNFDDGAGINQTDRDTAQHLEMTALDILFPDNERCSEQNELDKYVKENTINKNACPLAWWKENSSRYPNILKLAKKYLCIPSTSTPSERAFSTAGNIITAKRNCLSGETAKWLIFLSHNTKQQN</sequence>
<evidence type="ECO:0000259" key="7">
    <source>
        <dbReference type="Pfam" id="PF05699"/>
    </source>
</evidence>
<dbReference type="GO" id="GO:0046983">
    <property type="term" value="F:protein dimerization activity"/>
    <property type="evidence" value="ECO:0007669"/>
    <property type="project" value="InterPro"/>
</dbReference>
<evidence type="ECO:0000256" key="4">
    <source>
        <dbReference type="ARBA" id="ARBA00022833"/>
    </source>
</evidence>
<keyword evidence="4" id="KW-0862">Zinc</keyword>
<dbReference type="InterPro" id="IPR012337">
    <property type="entry name" value="RNaseH-like_sf"/>
</dbReference>